<keyword evidence="2" id="KW-0560">Oxidoreductase</keyword>
<evidence type="ECO:0000256" key="1">
    <source>
        <dbReference type="ARBA" id="ARBA00006484"/>
    </source>
</evidence>
<dbReference type="GO" id="GO:0050664">
    <property type="term" value="F:oxidoreductase activity, acting on NAD(P)H, oxygen as acceptor"/>
    <property type="evidence" value="ECO:0007669"/>
    <property type="project" value="TreeGrafter"/>
</dbReference>
<organism evidence="3">
    <name type="scientific">Haptolina ericina</name>
    <dbReference type="NCBI Taxonomy" id="156174"/>
    <lineage>
        <taxon>Eukaryota</taxon>
        <taxon>Haptista</taxon>
        <taxon>Haptophyta</taxon>
        <taxon>Prymnesiophyceae</taxon>
        <taxon>Prymnesiales</taxon>
        <taxon>Prymnesiaceae</taxon>
        <taxon>Haptolina</taxon>
    </lineage>
</organism>
<sequence length="242" mass="26470">MVLAYGNDEARAEAACAELESTYGVRARAVRGDLSRESGREATVTSIFEAVDELGGNVSAFVHAAGYFHDKLMQNHFAGACTDFEVFDQYQSIYPKSFVAIAEQALPRMTDGQGKIVVISNPGCNHMQTPRVGYDMPGTGKAAMEYIVRMYAMRLAKRRICVNAVSPGYTDTKEWDKFRLAAGEGDIEVGREKLNQRLLSRSPMQRWASADEIGQSIAFLCSEQTGLITGVTLPVDGGLHLT</sequence>
<dbReference type="PANTHER" id="PTHR43008">
    <property type="entry name" value="BENZIL REDUCTASE"/>
    <property type="match status" value="1"/>
</dbReference>
<comment type="similarity">
    <text evidence="1">Belongs to the short-chain dehydrogenases/reductases (SDR) family.</text>
</comment>
<name>A0A7S3B0J5_9EUKA</name>
<gene>
    <name evidence="3" type="ORF">HERI1096_LOCUS19352</name>
</gene>
<dbReference type="PANTHER" id="PTHR43008:SF4">
    <property type="entry name" value="CHAIN DEHYDROGENASE, PUTATIVE (AFU_ORTHOLOGUE AFUA_4G08710)-RELATED"/>
    <property type="match status" value="1"/>
</dbReference>
<dbReference type="PRINTS" id="PR00081">
    <property type="entry name" value="GDHRDH"/>
</dbReference>
<dbReference type="GO" id="GO:0016616">
    <property type="term" value="F:oxidoreductase activity, acting on the CH-OH group of donors, NAD or NADP as acceptor"/>
    <property type="evidence" value="ECO:0007669"/>
    <property type="project" value="UniProtKB-ARBA"/>
</dbReference>
<dbReference type="EMBL" id="HBHX01034912">
    <property type="protein sequence ID" value="CAE0118653.1"/>
    <property type="molecule type" value="Transcribed_RNA"/>
</dbReference>
<dbReference type="SUPFAM" id="SSF51735">
    <property type="entry name" value="NAD(P)-binding Rossmann-fold domains"/>
    <property type="match status" value="1"/>
</dbReference>
<dbReference type="AlphaFoldDB" id="A0A7S3B0J5"/>
<dbReference type="Gene3D" id="3.40.50.720">
    <property type="entry name" value="NAD(P)-binding Rossmann-like Domain"/>
    <property type="match status" value="1"/>
</dbReference>
<proteinExistence type="inferred from homology"/>
<accession>A0A7S3B0J5</accession>
<dbReference type="InterPro" id="IPR036291">
    <property type="entry name" value="NAD(P)-bd_dom_sf"/>
</dbReference>
<evidence type="ECO:0000313" key="3">
    <source>
        <dbReference type="EMBL" id="CAE0118653.1"/>
    </source>
</evidence>
<reference evidence="3" key="1">
    <citation type="submission" date="2021-01" db="EMBL/GenBank/DDBJ databases">
        <authorList>
            <person name="Corre E."/>
            <person name="Pelletier E."/>
            <person name="Niang G."/>
            <person name="Scheremetjew M."/>
            <person name="Finn R."/>
            <person name="Kale V."/>
            <person name="Holt S."/>
            <person name="Cochrane G."/>
            <person name="Meng A."/>
            <person name="Brown T."/>
            <person name="Cohen L."/>
        </authorList>
    </citation>
    <scope>NUCLEOTIDE SEQUENCE</scope>
    <source>
        <strain evidence="3">CCMP281</strain>
    </source>
</reference>
<evidence type="ECO:0000256" key="2">
    <source>
        <dbReference type="ARBA" id="ARBA00023002"/>
    </source>
</evidence>
<dbReference type="Pfam" id="PF13561">
    <property type="entry name" value="adh_short_C2"/>
    <property type="match status" value="1"/>
</dbReference>
<dbReference type="InterPro" id="IPR002347">
    <property type="entry name" value="SDR_fam"/>
</dbReference>
<protein>
    <submittedName>
        <fullName evidence="3">Uncharacterized protein</fullName>
    </submittedName>
</protein>